<evidence type="ECO:0000256" key="1">
    <source>
        <dbReference type="SAM" id="Phobius"/>
    </source>
</evidence>
<feature type="transmembrane region" description="Helical" evidence="1">
    <location>
        <begin position="12"/>
        <end position="29"/>
    </location>
</feature>
<dbReference type="OrthoDB" id="8613692at2"/>
<feature type="transmembrane region" description="Helical" evidence="1">
    <location>
        <begin position="35"/>
        <end position="59"/>
    </location>
</feature>
<dbReference type="HOGENOM" id="CLU_111009_0_0_6"/>
<keyword evidence="1" id="KW-0812">Transmembrane</keyword>
<dbReference type="AlphaFoldDB" id="S3NNE0"/>
<evidence type="ECO:0000313" key="3">
    <source>
        <dbReference type="Proteomes" id="UP000014568"/>
    </source>
</evidence>
<organism evidence="2 3">
    <name type="scientific">Acinetobacter rudis CIP 110305</name>
    <dbReference type="NCBI Taxonomy" id="421052"/>
    <lineage>
        <taxon>Bacteria</taxon>
        <taxon>Pseudomonadati</taxon>
        <taxon>Pseudomonadota</taxon>
        <taxon>Gammaproteobacteria</taxon>
        <taxon>Moraxellales</taxon>
        <taxon>Moraxellaceae</taxon>
        <taxon>Acinetobacter</taxon>
    </lineage>
</organism>
<gene>
    <name evidence="2" type="ORF">F945_00756</name>
</gene>
<accession>S3NNE0</accession>
<sequence length="200" mass="23297">MLISKKLSYPTLLFIGLGLVFPFLTYFNIPLLDGALVTALENTQALLFLAAAIFSYFFIRPRQYATGKKQFWIWVIFWWILLFGRSISWGRDYFPDVAHDYFRIISILLIAPVLLMLLSRKLRAEIIVKLKTTQLPIFSIVLALLAVIIADAIEHNRAISIFFLYDVAYKDFLEEMYEFALIWGLFEATYLLMKQEEADT</sequence>
<feature type="transmembrane region" description="Helical" evidence="1">
    <location>
        <begin position="140"/>
        <end position="164"/>
    </location>
</feature>
<feature type="transmembrane region" description="Helical" evidence="1">
    <location>
        <begin position="101"/>
        <end position="119"/>
    </location>
</feature>
<dbReference type="RefSeq" id="WP_016655186.1">
    <property type="nucleotide sequence ID" value="NZ_KE340351.1"/>
</dbReference>
<dbReference type="Proteomes" id="UP000014568">
    <property type="component" value="Unassembled WGS sequence"/>
</dbReference>
<keyword evidence="1" id="KW-0472">Membrane</keyword>
<dbReference type="eggNOG" id="ENOG503045U">
    <property type="taxonomic scope" value="Bacteria"/>
</dbReference>
<comment type="caution">
    <text evidence="2">The sequence shown here is derived from an EMBL/GenBank/DDBJ whole genome shotgun (WGS) entry which is preliminary data.</text>
</comment>
<feature type="transmembrane region" description="Helical" evidence="1">
    <location>
        <begin position="71"/>
        <end position="89"/>
    </location>
</feature>
<proteinExistence type="predicted"/>
<keyword evidence="3" id="KW-1185">Reference proteome</keyword>
<reference evidence="2 3" key="1">
    <citation type="submission" date="2013-06" db="EMBL/GenBank/DDBJ databases">
        <title>The Genome Sequence of Acinetobacter rudis CIP 110305.</title>
        <authorList>
            <consortium name="The Broad Institute Genome Sequencing Platform"/>
            <consortium name="The Broad Institute Genome Sequencing Center for Infectious Disease"/>
            <person name="Cerqueira G."/>
            <person name="Feldgarden M."/>
            <person name="Courvalin P."/>
            <person name="Perichon B."/>
            <person name="Grillot-Courvalin C."/>
            <person name="Clermont D."/>
            <person name="Rocha E."/>
            <person name="Yoon E.-J."/>
            <person name="Nemec A."/>
            <person name="Young S.K."/>
            <person name="Zeng Q."/>
            <person name="Gargeya S."/>
            <person name="Fitzgerald M."/>
            <person name="Abouelleil A."/>
            <person name="Alvarado L."/>
            <person name="Berlin A.M."/>
            <person name="Chapman S.B."/>
            <person name="Dewar J."/>
            <person name="Goldberg J."/>
            <person name="Griggs A."/>
            <person name="Gujja S."/>
            <person name="Hansen M."/>
            <person name="Howarth C."/>
            <person name="Imamovic A."/>
            <person name="Larimer J."/>
            <person name="McCowan C."/>
            <person name="Murphy C."/>
            <person name="Pearson M."/>
            <person name="Priest M."/>
            <person name="Roberts A."/>
            <person name="Saif S."/>
            <person name="Shea T."/>
            <person name="Sykes S."/>
            <person name="Wortman J."/>
            <person name="Nusbaum C."/>
            <person name="Birren B."/>
        </authorList>
    </citation>
    <scope>NUCLEOTIDE SEQUENCE [LARGE SCALE GENOMIC DNA]</scope>
    <source>
        <strain evidence="2 3">CIP 110305</strain>
    </source>
</reference>
<protein>
    <submittedName>
        <fullName evidence="2">Uncharacterized protein</fullName>
    </submittedName>
</protein>
<keyword evidence="1" id="KW-1133">Transmembrane helix</keyword>
<dbReference type="PATRIC" id="fig|421052.3.peg.747"/>
<evidence type="ECO:0000313" key="2">
    <source>
        <dbReference type="EMBL" id="EPF79868.1"/>
    </source>
</evidence>
<dbReference type="EMBL" id="ATGI01000006">
    <property type="protein sequence ID" value="EPF79868.1"/>
    <property type="molecule type" value="Genomic_DNA"/>
</dbReference>
<name>S3NNE0_9GAMM</name>